<organism evidence="1">
    <name type="scientific">Oryza meridionalis</name>
    <dbReference type="NCBI Taxonomy" id="40149"/>
    <lineage>
        <taxon>Eukaryota</taxon>
        <taxon>Viridiplantae</taxon>
        <taxon>Streptophyta</taxon>
        <taxon>Embryophyta</taxon>
        <taxon>Tracheophyta</taxon>
        <taxon>Spermatophyta</taxon>
        <taxon>Magnoliopsida</taxon>
        <taxon>Liliopsida</taxon>
        <taxon>Poales</taxon>
        <taxon>Poaceae</taxon>
        <taxon>BOP clade</taxon>
        <taxon>Oryzoideae</taxon>
        <taxon>Oryzeae</taxon>
        <taxon>Oryzinae</taxon>
        <taxon>Oryza</taxon>
    </lineage>
</organism>
<dbReference type="HOGENOM" id="CLU_2125018_0_0_1"/>
<keyword evidence="2" id="KW-1185">Reference proteome</keyword>
<dbReference type="EnsemblPlants" id="OMERI01G08770.1">
    <property type="protein sequence ID" value="OMERI01G08770.1"/>
    <property type="gene ID" value="OMERI01G08770"/>
</dbReference>
<evidence type="ECO:0000313" key="2">
    <source>
        <dbReference type="Proteomes" id="UP000008021"/>
    </source>
</evidence>
<name>A0A0E0BZQ4_9ORYZ</name>
<dbReference type="Proteomes" id="UP000008021">
    <property type="component" value="Chromosome 1"/>
</dbReference>
<reference evidence="1" key="2">
    <citation type="submission" date="2018-05" db="EMBL/GenBank/DDBJ databases">
        <title>OmerRS3 (Oryza meridionalis Reference Sequence Version 3).</title>
        <authorList>
            <person name="Zhang J."/>
            <person name="Kudrna D."/>
            <person name="Lee S."/>
            <person name="Talag J."/>
            <person name="Welchert J."/>
            <person name="Wing R.A."/>
        </authorList>
    </citation>
    <scope>NUCLEOTIDE SEQUENCE [LARGE SCALE GENOMIC DNA]</scope>
    <source>
        <strain evidence="1">cv. OR44</strain>
    </source>
</reference>
<dbReference type="Gramene" id="OMERI01G08770.1">
    <property type="protein sequence ID" value="OMERI01G08770.1"/>
    <property type="gene ID" value="OMERI01G08770"/>
</dbReference>
<dbReference type="eggNOG" id="KOG1754">
    <property type="taxonomic scope" value="Eukaryota"/>
</dbReference>
<accession>A0A0E0BZQ4</accession>
<evidence type="ECO:0000313" key="1">
    <source>
        <dbReference type="EnsemblPlants" id="OMERI01G08770.1"/>
    </source>
</evidence>
<reference evidence="1" key="1">
    <citation type="submission" date="2015-04" db="UniProtKB">
        <authorList>
            <consortium name="EnsemblPlants"/>
        </authorList>
    </citation>
    <scope>IDENTIFICATION</scope>
</reference>
<protein>
    <submittedName>
        <fullName evidence="1">Uncharacterized protein</fullName>
    </submittedName>
</protein>
<proteinExistence type="predicted"/>
<dbReference type="AlphaFoldDB" id="A0A0E0BZQ4"/>
<sequence>MAGNAITHKRCSSKALRNANVKHLRKIGPTYPEIDEVTTGVSLSTGMDKLFRKVIVKGLNLKVVVKGSTSSEQVRRYMLQLDETRDSCGRQKKERDSLKFQTSHVRKIYWVLDY</sequence>